<feature type="transmembrane region" description="Helical" evidence="9">
    <location>
        <begin position="159"/>
        <end position="179"/>
    </location>
</feature>
<evidence type="ECO:0000256" key="6">
    <source>
        <dbReference type="ARBA" id="ARBA00023133"/>
    </source>
</evidence>
<dbReference type="InterPro" id="IPR044878">
    <property type="entry name" value="UbiA_sf"/>
</dbReference>
<keyword evidence="2 9" id="KW-1003">Cell membrane</keyword>
<comment type="subcellular location">
    <subcellularLocation>
        <location evidence="9">Cell inner membrane</location>
        <topology evidence="9">Multi-pass membrane protein</topology>
    </subcellularLocation>
    <subcellularLocation>
        <location evidence="1">Membrane</location>
        <topology evidence="1">Multi-pass membrane protein</topology>
    </subcellularLocation>
</comment>
<dbReference type="Pfam" id="PF01040">
    <property type="entry name" value="UbiA"/>
    <property type="match status" value="1"/>
</dbReference>
<evidence type="ECO:0000256" key="5">
    <source>
        <dbReference type="ARBA" id="ARBA00022989"/>
    </source>
</evidence>
<keyword evidence="6 9" id="KW-0350">Heme biosynthesis</keyword>
<feature type="transmembrane region" description="Helical" evidence="9">
    <location>
        <begin position="256"/>
        <end position="280"/>
    </location>
</feature>
<proteinExistence type="inferred from homology"/>
<sequence>MRDIIRLAKGSIIFTVVVTGFTGMLMARRSVPTLWETLWVLISLTLSSGSSAIMNNLLDYEMDKHMRRTEWRSKVIDRFGKRNLWVLALLMSALSFVPLIHYGRLYAAVFTALAIASYAIWYTLYLKRRGPFGAIVGGLPGALPVLIGAYAISDRFAPDIWLLFAFMMLWQPAHFWALTLKIQGEYEKGGVPVLPLVYGNEYTQLYILIYGLSLPPLALAIGLVAGYGWVYLIGSGIASIYYVIRTVRGIYRQEQYGRAFFASIIYMLVIMVLLNIDIFLHLPMNAFMGK</sequence>
<organism evidence="10 11">
    <name type="scientific">Turneriella parva (strain ATCC BAA-1111 / DSM 21527 / NCTC 11395 / H)</name>
    <name type="common">Leptospira parva</name>
    <dbReference type="NCBI Taxonomy" id="869212"/>
    <lineage>
        <taxon>Bacteria</taxon>
        <taxon>Pseudomonadati</taxon>
        <taxon>Spirochaetota</taxon>
        <taxon>Spirochaetia</taxon>
        <taxon>Leptospirales</taxon>
        <taxon>Leptospiraceae</taxon>
        <taxon>Turneriella</taxon>
    </lineage>
</organism>
<dbReference type="OrthoDB" id="9814417at2"/>
<dbReference type="HOGENOM" id="CLU_029631_0_0_12"/>
<accession>I4B4Y9</accession>
<feature type="transmembrane region" description="Helical" evidence="9">
    <location>
        <begin position="7"/>
        <end position="26"/>
    </location>
</feature>
<protein>
    <recommendedName>
        <fullName evidence="9">Protoheme IX farnesyltransferase</fullName>
        <ecNumber evidence="9">2.5.1.141</ecNumber>
    </recommendedName>
    <alternativeName>
        <fullName evidence="9">Heme B farnesyltransferase</fullName>
    </alternativeName>
    <alternativeName>
        <fullName evidence="9">Heme O synthase</fullName>
    </alternativeName>
</protein>
<keyword evidence="9" id="KW-0997">Cell inner membrane</keyword>
<feature type="transmembrane region" description="Helical" evidence="9">
    <location>
        <begin position="79"/>
        <end position="99"/>
    </location>
</feature>
<evidence type="ECO:0000256" key="8">
    <source>
        <dbReference type="ARBA" id="ARBA00047690"/>
    </source>
</evidence>
<feature type="transmembrane region" description="Helical" evidence="9">
    <location>
        <begin position="105"/>
        <end position="125"/>
    </location>
</feature>
<dbReference type="UniPathway" id="UPA00834">
    <property type="reaction ID" value="UER00712"/>
</dbReference>
<comment type="catalytic activity">
    <reaction evidence="8 9">
        <text>heme b + (2E,6E)-farnesyl diphosphate + H2O = Fe(II)-heme o + diphosphate</text>
        <dbReference type="Rhea" id="RHEA:28070"/>
        <dbReference type="ChEBI" id="CHEBI:15377"/>
        <dbReference type="ChEBI" id="CHEBI:33019"/>
        <dbReference type="ChEBI" id="CHEBI:60344"/>
        <dbReference type="ChEBI" id="CHEBI:60530"/>
        <dbReference type="ChEBI" id="CHEBI:175763"/>
        <dbReference type="EC" id="2.5.1.141"/>
    </reaction>
</comment>
<dbReference type="EMBL" id="CP002959">
    <property type="protein sequence ID" value="AFM12346.1"/>
    <property type="molecule type" value="Genomic_DNA"/>
</dbReference>
<evidence type="ECO:0000256" key="7">
    <source>
        <dbReference type="ARBA" id="ARBA00023136"/>
    </source>
</evidence>
<dbReference type="EC" id="2.5.1.141" evidence="9"/>
<name>I4B4Y9_TURPD</name>
<reference evidence="10 11" key="1">
    <citation type="submission" date="2012-06" db="EMBL/GenBank/DDBJ databases">
        <title>The complete chromosome of genome of Turneriella parva DSM 21527.</title>
        <authorList>
            <consortium name="US DOE Joint Genome Institute (JGI-PGF)"/>
            <person name="Lucas S."/>
            <person name="Han J."/>
            <person name="Lapidus A."/>
            <person name="Bruce D."/>
            <person name="Goodwin L."/>
            <person name="Pitluck S."/>
            <person name="Peters L."/>
            <person name="Kyrpides N."/>
            <person name="Mavromatis K."/>
            <person name="Ivanova N."/>
            <person name="Mikhailova N."/>
            <person name="Chertkov O."/>
            <person name="Detter J.C."/>
            <person name="Tapia R."/>
            <person name="Han C."/>
            <person name="Land M."/>
            <person name="Hauser L."/>
            <person name="Markowitz V."/>
            <person name="Cheng J.-F."/>
            <person name="Hugenholtz P."/>
            <person name="Woyke T."/>
            <person name="Wu D."/>
            <person name="Gronow S."/>
            <person name="Wellnitz S."/>
            <person name="Brambilla E."/>
            <person name="Klenk H.-P."/>
            <person name="Eisen J.A."/>
        </authorList>
    </citation>
    <scope>NUCLEOTIDE SEQUENCE [LARGE SCALE GENOMIC DNA]</scope>
    <source>
        <strain evidence="11">ATCC BAA-1111 / DSM 21527 / NCTC 11395 / H</strain>
    </source>
</reference>
<evidence type="ECO:0000256" key="3">
    <source>
        <dbReference type="ARBA" id="ARBA00022679"/>
    </source>
</evidence>
<dbReference type="GO" id="GO:0005886">
    <property type="term" value="C:plasma membrane"/>
    <property type="evidence" value="ECO:0007669"/>
    <property type="project" value="UniProtKB-SubCell"/>
</dbReference>
<keyword evidence="4 9" id="KW-0812">Transmembrane</keyword>
<feature type="transmembrane region" description="Helical" evidence="9">
    <location>
        <begin position="218"/>
        <end position="244"/>
    </location>
</feature>
<keyword evidence="11" id="KW-1185">Reference proteome</keyword>
<evidence type="ECO:0000256" key="1">
    <source>
        <dbReference type="ARBA" id="ARBA00004141"/>
    </source>
</evidence>
<evidence type="ECO:0000256" key="9">
    <source>
        <dbReference type="HAMAP-Rule" id="MF_00154"/>
    </source>
</evidence>
<dbReference type="HAMAP" id="MF_00154">
    <property type="entry name" value="CyoE_CtaB"/>
    <property type="match status" value="1"/>
</dbReference>
<dbReference type="GO" id="GO:0048034">
    <property type="term" value="P:heme O biosynthetic process"/>
    <property type="evidence" value="ECO:0007669"/>
    <property type="project" value="UniProtKB-UniRule"/>
</dbReference>
<dbReference type="NCBIfam" id="TIGR01473">
    <property type="entry name" value="cyoE_ctaB"/>
    <property type="match status" value="1"/>
</dbReference>
<dbReference type="PANTHER" id="PTHR43448">
    <property type="entry name" value="PROTOHEME IX FARNESYLTRANSFERASE, MITOCHONDRIAL"/>
    <property type="match status" value="1"/>
</dbReference>
<dbReference type="RefSeq" id="WP_014802857.1">
    <property type="nucleotide sequence ID" value="NC_018020.1"/>
</dbReference>
<dbReference type="Proteomes" id="UP000006048">
    <property type="component" value="Chromosome"/>
</dbReference>
<dbReference type="KEGG" id="tpx:Turpa_1698"/>
<comment type="pathway">
    <text evidence="9">Porphyrin-containing compound metabolism; heme O biosynthesis; heme O from protoheme: step 1/1.</text>
</comment>
<evidence type="ECO:0000313" key="11">
    <source>
        <dbReference type="Proteomes" id="UP000006048"/>
    </source>
</evidence>
<comment type="similarity">
    <text evidence="9">Belongs to the UbiA prenyltransferase family. Protoheme IX farnesyltransferase subfamily.</text>
</comment>
<comment type="miscellaneous">
    <text evidence="9">Carbon 2 of the heme B porphyrin ring is defined according to the Fischer nomenclature.</text>
</comment>
<evidence type="ECO:0000313" key="10">
    <source>
        <dbReference type="EMBL" id="AFM12346.1"/>
    </source>
</evidence>
<feature type="transmembrane region" description="Helical" evidence="9">
    <location>
        <begin position="132"/>
        <end position="153"/>
    </location>
</feature>
<dbReference type="Gene3D" id="1.10.357.140">
    <property type="entry name" value="UbiA prenyltransferase"/>
    <property type="match status" value="1"/>
</dbReference>
<dbReference type="GO" id="GO:0008495">
    <property type="term" value="F:protoheme IX farnesyltransferase activity"/>
    <property type="evidence" value="ECO:0007669"/>
    <property type="project" value="UniProtKB-UniRule"/>
</dbReference>
<dbReference type="STRING" id="869212.Turpa_1698"/>
<keyword evidence="3 9" id="KW-0808">Transferase</keyword>
<comment type="function">
    <text evidence="9">Converts heme B (protoheme IX) to heme O by substitution of the vinyl group on carbon 2 of heme B porphyrin ring with a hydroxyethyl farnesyl side group.</text>
</comment>
<gene>
    <name evidence="9" type="primary">ctaB</name>
    <name evidence="10" type="ordered locus">Turpa_1698</name>
</gene>
<evidence type="ECO:0000256" key="4">
    <source>
        <dbReference type="ARBA" id="ARBA00022692"/>
    </source>
</evidence>
<dbReference type="InterPro" id="IPR006369">
    <property type="entry name" value="Protohaem_IX_farnesylTrfase"/>
</dbReference>
<feature type="transmembrane region" description="Helical" evidence="9">
    <location>
        <begin position="38"/>
        <end position="58"/>
    </location>
</feature>
<keyword evidence="7 9" id="KW-0472">Membrane</keyword>
<feature type="transmembrane region" description="Helical" evidence="9">
    <location>
        <begin position="191"/>
        <end position="212"/>
    </location>
</feature>
<dbReference type="InterPro" id="IPR000537">
    <property type="entry name" value="UbiA_prenyltransferase"/>
</dbReference>
<evidence type="ECO:0000256" key="2">
    <source>
        <dbReference type="ARBA" id="ARBA00022475"/>
    </source>
</evidence>
<dbReference type="CDD" id="cd13957">
    <property type="entry name" value="PT_UbiA_Cox10"/>
    <property type="match status" value="1"/>
</dbReference>
<dbReference type="PANTHER" id="PTHR43448:SF2">
    <property type="entry name" value="PROTOHEME IX FARNESYLTRANSFERASE, MITOCHONDRIAL"/>
    <property type="match status" value="1"/>
</dbReference>
<keyword evidence="5 9" id="KW-1133">Transmembrane helix</keyword>
<dbReference type="AlphaFoldDB" id="I4B4Y9"/>